<reference evidence="2 3" key="1">
    <citation type="journal article" date="2021" name="BMC Genomics">
        <title>Datura genome reveals duplications of psychoactive alkaloid biosynthetic genes and high mutation rate following tissue culture.</title>
        <authorList>
            <person name="Rajewski A."/>
            <person name="Carter-House D."/>
            <person name="Stajich J."/>
            <person name="Litt A."/>
        </authorList>
    </citation>
    <scope>NUCLEOTIDE SEQUENCE [LARGE SCALE GENOMIC DNA]</scope>
    <source>
        <strain evidence="2">AR-01</strain>
    </source>
</reference>
<accession>A0ABS8TPX5</accession>
<keyword evidence="1" id="KW-0812">Transmembrane</keyword>
<dbReference type="EMBL" id="JACEIK010001912">
    <property type="protein sequence ID" value="MCD7473053.1"/>
    <property type="molecule type" value="Genomic_DNA"/>
</dbReference>
<keyword evidence="3" id="KW-1185">Reference proteome</keyword>
<gene>
    <name evidence="2" type="ORF">HAX54_014635</name>
</gene>
<evidence type="ECO:0000313" key="3">
    <source>
        <dbReference type="Proteomes" id="UP000823775"/>
    </source>
</evidence>
<evidence type="ECO:0000256" key="1">
    <source>
        <dbReference type="SAM" id="Phobius"/>
    </source>
</evidence>
<keyword evidence="1" id="KW-1133">Transmembrane helix</keyword>
<dbReference type="Proteomes" id="UP000823775">
    <property type="component" value="Unassembled WGS sequence"/>
</dbReference>
<feature type="transmembrane region" description="Helical" evidence="1">
    <location>
        <begin position="12"/>
        <end position="32"/>
    </location>
</feature>
<evidence type="ECO:0000313" key="2">
    <source>
        <dbReference type="EMBL" id="MCD7473053.1"/>
    </source>
</evidence>
<sequence length="53" mass="6320">MATRLMLETLIWFEMHCMMLSMVKALSIWIFIRRRTQNVASLALMRVLRSFDG</sequence>
<organism evidence="2 3">
    <name type="scientific">Datura stramonium</name>
    <name type="common">Jimsonweed</name>
    <name type="synonym">Common thornapple</name>
    <dbReference type="NCBI Taxonomy" id="4076"/>
    <lineage>
        <taxon>Eukaryota</taxon>
        <taxon>Viridiplantae</taxon>
        <taxon>Streptophyta</taxon>
        <taxon>Embryophyta</taxon>
        <taxon>Tracheophyta</taxon>
        <taxon>Spermatophyta</taxon>
        <taxon>Magnoliopsida</taxon>
        <taxon>eudicotyledons</taxon>
        <taxon>Gunneridae</taxon>
        <taxon>Pentapetalae</taxon>
        <taxon>asterids</taxon>
        <taxon>lamiids</taxon>
        <taxon>Solanales</taxon>
        <taxon>Solanaceae</taxon>
        <taxon>Solanoideae</taxon>
        <taxon>Datureae</taxon>
        <taxon>Datura</taxon>
    </lineage>
</organism>
<comment type="caution">
    <text evidence="2">The sequence shown here is derived from an EMBL/GenBank/DDBJ whole genome shotgun (WGS) entry which is preliminary data.</text>
</comment>
<protein>
    <submittedName>
        <fullName evidence="2">Uncharacterized protein</fullName>
    </submittedName>
</protein>
<keyword evidence="1" id="KW-0472">Membrane</keyword>
<name>A0ABS8TPX5_DATST</name>
<proteinExistence type="predicted"/>
<feature type="non-terminal residue" evidence="2">
    <location>
        <position position="53"/>
    </location>
</feature>